<evidence type="ECO:0000259" key="1">
    <source>
        <dbReference type="Pfam" id="PF01966"/>
    </source>
</evidence>
<dbReference type="RefSeq" id="WP_103931366.1">
    <property type="nucleotide sequence ID" value="NZ_FNVA01000001.1"/>
</dbReference>
<dbReference type="EMBL" id="FNVA01000001">
    <property type="protein sequence ID" value="SEF56346.1"/>
    <property type="molecule type" value="Genomic_DNA"/>
</dbReference>
<gene>
    <name evidence="2" type="ORF">SAMN05421819_0428</name>
</gene>
<reference evidence="2 3" key="1">
    <citation type="submission" date="2016-10" db="EMBL/GenBank/DDBJ databases">
        <authorList>
            <person name="de Groot N.N."/>
        </authorList>
    </citation>
    <scope>NUCLEOTIDE SEQUENCE [LARGE SCALE GENOMIC DNA]</scope>
    <source>
        <strain evidence="2 3">DSM 22489</strain>
    </source>
</reference>
<sequence>MSATKQVSTRPQGWRELLVQYLREQAKPVHKFSHQPRLYMLTQQIARTFAADAYDDDVVFAAVYLHDLGVFLGHRPEDPAALARWDNVRYACEQAPAVLERVGFPLEKAPAVVACIAQHLPKSEPQTLEATVLRDADILEQLGAIGILRTVTKVGCDTRFHTFEDARVSLQKALDTLPGKIRLEATRELARPKIDVMREFLGMLSTEAKEHLG</sequence>
<dbReference type="PANTHER" id="PTHR33594">
    <property type="entry name" value="SUPERFAMILY HYDROLASE, PUTATIVE (AFU_ORTHOLOGUE AFUA_1G03035)-RELATED"/>
    <property type="match status" value="1"/>
</dbReference>
<dbReference type="GO" id="GO:0016787">
    <property type="term" value="F:hydrolase activity"/>
    <property type="evidence" value="ECO:0007669"/>
    <property type="project" value="UniProtKB-KW"/>
</dbReference>
<dbReference type="OrthoDB" id="116313at2"/>
<protein>
    <submittedName>
        <fullName evidence="2">Metal dependent phosphohydrolase</fullName>
    </submittedName>
</protein>
<dbReference type="CDD" id="cd00077">
    <property type="entry name" value="HDc"/>
    <property type="match status" value="1"/>
</dbReference>
<dbReference type="PANTHER" id="PTHR33594:SF1">
    <property type="entry name" value="HD_PDEASE DOMAIN-CONTAINING PROTEIN"/>
    <property type="match status" value="1"/>
</dbReference>
<keyword evidence="3" id="KW-1185">Reference proteome</keyword>
<accession>A0A1H5T0P8</accession>
<dbReference type="InterPro" id="IPR003607">
    <property type="entry name" value="HD/PDEase_dom"/>
</dbReference>
<evidence type="ECO:0000313" key="2">
    <source>
        <dbReference type="EMBL" id="SEF56346.1"/>
    </source>
</evidence>
<dbReference type="Proteomes" id="UP000236728">
    <property type="component" value="Unassembled WGS sequence"/>
</dbReference>
<proteinExistence type="predicted"/>
<dbReference type="SUPFAM" id="SSF109604">
    <property type="entry name" value="HD-domain/PDEase-like"/>
    <property type="match status" value="1"/>
</dbReference>
<organism evidence="2 3">
    <name type="scientific">Bryocella elongata</name>
    <dbReference type="NCBI Taxonomy" id="863522"/>
    <lineage>
        <taxon>Bacteria</taxon>
        <taxon>Pseudomonadati</taxon>
        <taxon>Acidobacteriota</taxon>
        <taxon>Terriglobia</taxon>
        <taxon>Terriglobales</taxon>
        <taxon>Acidobacteriaceae</taxon>
        <taxon>Bryocella</taxon>
    </lineage>
</organism>
<evidence type="ECO:0000313" key="3">
    <source>
        <dbReference type="Proteomes" id="UP000236728"/>
    </source>
</evidence>
<dbReference type="AlphaFoldDB" id="A0A1H5T0P8"/>
<dbReference type="Gene3D" id="1.10.3210.50">
    <property type="match status" value="1"/>
</dbReference>
<dbReference type="InterPro" id="IPR006674">
    <property type="entry name" value="HD_domain"/>
</dbReference>
<name>A0A1H5T0P8_9BACT</name>
<keyword evidence="2" id="KW-0378">Hydrolase</keyword>
<dbReference type="Pfam" id="PF01966">
    <property type="entry name" value="HD"/>
    <property type="match status" value="1"/>
</dbReference>
<feature type="domain" description="HD" evidence="1">
    <location>
        <begin position="42"/>
        <end position="140"/>
    </location>
</feature>